<keyword evidence="1" id="KW-0418">Kinase</keyword>
<dbReference type="SUPFAM" id="SSF55486">
    <property type="entry name" value="Metalloproteases ('zincins'), catalytic domain"/>
    <property type="match status" value="1"/>
</dbReference>
<sequence length="144" mass="15980">MGNSLSMSDYGLPPGLNDIAALAERALHEIPLGQFPSIRELTIAVEDSPDDDMLAELGLSSPWELTGLYKGIPLDQRGIAEWGQEPDQVVLFREPILLEWIESGESLPDLVRTVLIHEIAHHFGFTDEQIEALEQKTRDGAARH</sequence>
<name>Q0BV81_GRABC</name>
<dbReference type="InterPro" id="IPR010428">
    <property type="entry name" value="Zincin_1"/>
</dbReference>
<protein>
    <submittedName>
        <fullName evidence="1">Acetylglutamate kinase</fullName>
        <ecNumber evidence="1">2.7.2.8</ecNumber>
    </submittedName>
</protein>
<dbReference type="STRING" id="391165.GbCGDNIH1_0373"/>
<dbReference type="Proteomes" id="UP000001963">
    <property type="component" value="Chromosome"/>
</dbReference>
<dbReference type="KEGG" id="gbe:GbCGDNIH1_0373"/>
<proteinExistence type="predicted"/>
<evidence type="ECO:0000313" key="2">
    <source>
        <dbReference type="Proteomes" id="UP000001963"/>
    </source>
</evidence>
<dbReference type="EMBL" id="CP000394">
    <property type="protein sequence ID" value="ABI61271.1"/>
    <property type="molecule type" value="Genomic_DNA"/>
</dbReference>
<dbReference type="eggNOG" id="COG3824">
    <property type="taxonomic scope" value="Bacteria"/>
</dbReference>
<dbReference type="Pfam" id="PF06262">
    <property type="entry name" value="Zincin_1"/>
    <property type="match status" value="1"/>
</dbReference>
<dbReference type="CDD" id="cd12952">
    <property type="entry name" value="MMP_ACEL2062"/>
    <property type="match status" value="1"/>
</dbReference>
<dbReference type="InterPro" id="IPR038555">
    <property type="entry name" value="Zincin_1_sf"/>
</dbReference>
<accession>Q0BV81</accession>
<dbReference type="Gene3D" id="3.30.2010.20">
    <property type="match status" value="1"/>
</dbReference>
<dbReference type="HOGENOM" id="CLU_123836_0_0_5"/>
<keyword evidence="2" id="KW-1185">Reference proteome</keyword>
<organism evidence="1 2">
    <name type="scientific">Granulibacter bethesdensis (strain ATCC BAA-1260 / CGDNIH1)</name>
    <dbReference type="NCBI Taxonomy" id="391165"/>
    <lineage>
        <taxon>Bacteria</taxon>
        <taxon>Pseudomonadati</taxon>
        <taxon>Pseudomonadota</taxon>
        <taxon>Alphaproteobacteria</taxon>
        <taxon>Acetobacterales</taxon>
        <taxon>Acetobacteraceae</taxon>
        <taxon>Granulibacter</taxon>
    </lineage>
</organism>
<dbReference type="EC" id="2.7.2.8" evidence="1"/>
<dbReference type="AlphaFoldDB" id="Q0BV81"/>
<keyword evidence="1" id="KW-0808">Transferase</keyword>
<dbReference type="GO" id="GO:0003991">
    <property type="term" value="F:acetylglutamate kinase activity"/>
    <property type="evidence" value="ECO:0007669"/>
    <property type="project" value="UniProtKB-EC"/>
</dbReference>
<gene>
    <name evidence="1" type="ordered locus">GbCGDNIH1_0373</name>
</gene>
<evidence type="ECO:0000313" key="1">
    <source>
        <dbReference type="EMBL" id="ABI61271.1"/>
    </source>
</evidence>
<reference evidence="1 2" key="1">
    <citation type="journal article" date="2007" name="J. Bacteriol.">
        <title>Genome sequence analysis of the emerging human pathogenic acetic acid bacterium Granulibacter bethesdensis.</title>
        <authorList>
            <person name="Greenberg D.E."/>
            <person name="Porcella S.F."/>
            <person name="Zelazny A.M."/>
            <person name="Virtaneva K."/>
            <person name="Sturdevant D.E."/>
            <person name="Kupko J.J.III."/>
            <person name="Barbian K.D."/>
            <person name="Babar A."/>
            <person name="Dorward D.W."/>
            <person name="Holland S.M."/>
        </authorList>
    </citation>
    <scope>NUCLEOTIDE SEQUENCE [LARGE SCALE GENOMIC DNA]</scope>
    <source>
        <strain evidence="2">ATCC BAA-1260 / CGDNIH1</strain>
    </source>
</reference>